<evidence type="ECO:0000313" key="2">
    <source>
        <dbReference type="EMBL" id="KAH7137982.1"/>
    </source>
</evidence>
<dbReference type="OrthoDB" id="5428038at2759"/>
<name>A0A9P9EJ11_9PLEO</name>
<evidence type="ECO:0000313" key="3">
    <source>
        <dbReference type="Proteomes" id="UP000700596"/>
    </source>
</evidence>
<feature type="compositionally biased region" description="Pro residues" evidence="1">
    <location>
        <begin position="42"/>
        <end position="60"/>
    </location>
</feature>
<gene>
    <name evidence="2" type="ORF">B0J11DRAFT_500231</name>
</gene>
<accession>A0A9P9EJ11</accession>
<dbReference type="AlphaFoldDB" id="A0A9P9EJ11"/>
<proteinExistence type="predicted"/>
<evidence type="ECO:0000256" key="1">
    <source>
        <dbReference type="SAM" id="MobiDB-lite"/>
    </source>
</evidence>
<reference evidence="2" key="1">
    <citation type="journal article" date="2021" name="Nat. Commun.">
        <title>Genetic determinants of endophytism in the Arabidopsis root mycobiome.</title>
        <authorList>
            <person name="Mesny F."/>
            <person name="Miyauchi S."/>
            <person name="Thiergart T."/>
            <person name="Pickel B."/>
            <person name="Atanasova L."/>
            <person name="Karlsson M."/>
            <person name="Huettel B."/>
            <person name="Barry K.W."/>
            <person name="Haridas S."/>
            <person name="Chen C."/>
            <person name="Bauer D."/>
            <person name="Andreopoulos W."/>
            <person name="Pangilinan J."/>
            <person name="LaButti K."/>
            <person name="Riley R."/>
            <person name="Lipzen A."/>
            <person name="Clum A."/>
            <person name="Drula E."/>
            <person name="Henrissat B."/>
            <person name="Kohler A."/>
            <person name="Grigoriev I.V."/>
            <person name="Martin F.M."/>
            <person name="Hacquard S."/>
        </authorList>
    </citation>
    <scope>NUCLEOTIDE SEQUENCE</scope>
    <source>
        <strain evidence="2">MPI-CAGE-CH-0243</strain>
    </source>
</reference>
<feature type="region of interest" description="Disordered" evidence="1">
    <location>
        <begin position="37"/>
        <end position="103"/>
    </location>
</feature>
<comment type="caution">
    <text evidence="2">The sequence shown here is derived from an EMBL/GenBank/DDBJ whole genome shotgun (WGS) entry which is preliminary data.</text>
</comment>
<protein>
    <submittedName>
        <fullName evidence="2">Uncharacterized protein</fullName>
    </submittedName>
</protein>
<keyword evidence="3" id="KW-1185">Reference proteome</keyword>
<organism evidence="2 3">
    <name type="scientific">Dendryphion nanum</name>
    <dbReference type="NCBI Taxonomy" id="256645"/>
    <lineage>
        <taxon>Eukaryota</taxon>
        <taxon>Fungi</taxon>
        <taxon>Dikarya</taxon>
        <taxon>Ascomycota</taxon>
        <taxon>Pezizomycotina</taxon>
        <taxon>Dothideomycetes</taxon>
        <taxon>Pleosporomycetidae</taxon>
        <taxon>Pleosporales</taxon>
        <taxon>Torulaceae</taxon>
        <taxon>Dendryphion</taxon>
    </lineage>
</organism>
<dbReference type="Proteomes" id="UP000700596">
    <property type="component" value="Unassembled WGS sequence"/>
</dbReference>
<sequence length="591" mass="67719">MKRRMTAQAHHPSVAPSFPLFSLGGLFSARREPQTAWRYEPPTFPQPFIPPDLPPEPPVPMSTIDQGPSLRPPAESTSPEPLRSGPSREDVEQTEASYENNKDRTENAILHGTTLGDPDLHPSKMADITISPPTYEFKQTEATIRRIYTTELERFLRYSDTIRTAKDFQLGLNTYIFDNFPKDPAHVPRFALTVILGCTRAGRPIWEILPSFAGWSRSPSLTDSRSIILLHHLERLDKKLLDRDGRRFIITLAMRALRDSPGIIEAVRCSLHRLIWELALESAQPDERPRLYSILKKMATTFQDPLLVEALLELHYLRGNQIDCINQVIKPYRRSTQGMSIVARILDCLPRPILSNWIRIDPGLKLKSAYKSIHRTHSYEDFDHFLRLLAAKDSLVAFPKPKRNLPSLVEEAASEYSIRPTTMKIISESLAYRRQFQHILARAKDAHLLPLNMQRQSFEELITSAVPILHQLAHQYSIDLTRTPKQNWRSMYYMYKYLKMNGHPIGPLFTRAVTRSLITHPLSQNNWVSSRRLVWVCDMVAKAEGEPVASKIQSVFWHWRGELISYAARRLHDVGGHGRASVTTMKKLGLL</sequence>
<dbReference type="EMBL" id="JAGMWT010000001">
    <property type="protein sequence ID" value="KAH7137982.1"/>
    <property type="molecule type" value="Genomic_DNA"/>
</dbReference>
<feature type="region of interest" description="Disordered" evidence="1">
    <location>
        <begin position="1"/>
        <end position="20"/>
    </location>
</feature>